<dbReference type="Proteomes" id="UP000041254">
    <property type="component" value="Unassembled WGS sequence"/>
</dbReference>
<dbReference type="EMBL" id="CDMY01001000">
    <property type="protein sequence ID" value="CEM38792.1"/>
    <property type="molecule type" value="Genomic_DNA"/>
</dbReference>
<name>A0A0G4H4T1_VITBC</name>
<dbReference type="SUPFAM" id="SSF54534">
    <property type="entry name" value="FKBP-like"/>
    <property type="match status" value="1"/>
</dbReference>
<organism evidence="1 2">
    <name type="scientific">Vitrella brassicaformis (strain CCMP3155)</name>
    <dbReference type="NCBI Taxonomy" id="1169540"/>
    <lineage>
        <taxon>Eukaryota</taxon>
        <taxon>Sar</taxon>
        <taxon>Alveolata</taxon>
        <taxon>Colpodellida</taxon>
        <taxon>Vitrellaceae</taxon>
        <taxon>Vitrella</taxon>
    </lineage>
</organism>
<dbReference type="VEuPathDB" id="CryptoDB:Vbra_1883"/>
<sequence length="193" mass="21666">MALAAGLGWVGITVWGEKNVFEYPNRPGELFIEVTSPLSGEVIVTRLAEGNKGVRFLDFSTSPPTALPIGQRLPNNQSPFIGGGATLRRRTGTLPGGERYEVVEEGTGRVPRASDHVTFDRVEWRDGFDGRDKVYDGRRQVCRVSDLFGWCREAMLSMREGEMRQIKAPNIRYYGGLPTYDPPYIELRLVSIW</sequence>
<reference evidence="1 2" key="1">
    <citation type="submission" date="2014-11" db="EMBL/GenBank/DDBJ databases">
        <authorList>
            <person name="Zhu J."/>
            <person name="Qi W."/>
            <person name="Song R."/>
        </authorList>
    </citation>
    <scope>NUCLEOTIDE SEQUENCE [LARGE SCALE GENOMIC DNA]</scope>
</reference>
<gene>
    <name evidence="1" type="ORF">Vbra_1883</name>
</gene>
<protein>
    <submittedName>
        <fullName evidence="1">Uncharacterized protein</fullName>
    </submittedName>
</protein>
<dbReference type="PhylomeDB" id="A0A0G4H4T1"/>
<evidence type="ECO:0000313" key="2">
    <source>
        <dbReference type="Proteomes" id="UP000041254"/>
    </source>
</evidence>
<dbReference type="AlphaFoldDB" id="A0A0G4H4T1"/>
<evidence type="ECO:0000313" key="1">
    <source>
        <dbReference type="EMBL" id="CEM38792.1"/>
    </source>
</evidence>
<keyword evidence="2" id="KW-1185">Reference proteome</keyword>
<dbReference type="InParanoid" id="A0A0G4H4T1"/>
<accession>A0A0G4H4T1</accession>
<proteinExistence type="predicted"/>